<dbReference type="EMBL" id="CP010898">
    <property type="protein sequence ID" value="AJP60140.1"/>
    <property type="molecule type" value="Genomic_DNA"/>
</dbReference>
<gene>
    <name evidence="2" type="ORF">UC34_24815</name>
</gene>
<evidence type="ECO:0000313" key="3">
    <source>
        <dbReference type="Proteomes" id="UP000035085"/>
    </source>
</evidence>
<organism evidence="2 3">
    <name type="scientific">Pandoraea vervacti</name>
    <dbReference type="NCBI Taxonomy" id="656178"/>
    <lineage>
        <taxon>Bacteria</taxon>
        <taxon>Pseudomonadati</taxon>
        <taxon>Pseudomonadota</taxon>
        <taxon>Betaproteobacteria</taxon>
        <taxon>Burkholderiales</taxon>
        <taxon>Burkholderiaceae</taxon>
        <taxon>Pandoraea</taxon>
    </lineage>
</organism>
<protein>
    <recommendedName>
        <fullName evidence="4">Phytanoyl-CoA dioxygenase</fullName>
    </recommendedName>
</protein>
<evidence type="ECO:0008006" key="4">
    <source>
        <dbReference type="Google" id="ProtNLM"/>
    </source>
</evidence>
<evidence type="ECO:0000256" key="1">
    <source>
        <dbReference type="SAM" id="MobiDB-lite"/>
    </source>
</evidence>
<sequence length="272" mass="30348">MTTHHLDTLRRDGYVLMPGVLGAAALPTIKTAAKHILDAHGSDTMRPSDLLADPDLTSALFSTRVRTTISALFGPSQTLYLYPNFTIRNNLYINWHTDDFFLDAPLEKASALPSLFMFNVYLQGNSLDAGGGLDVQSGTHRLPKSERQARAQADGPAPEHFVASGAGDLIVFDYRVVHRGTIPAGTVRPDRMALQWTMSTSDDVAAVYLAYLQIRASRKLHISDFTRHRAQEFFDDLPHIRAPALIERFSPAFFDSQLRFADMATYLREEPR</sequence>
<name>A0ABM5T5A0_9BURK</name>
<evidence type="ECO:0000313" key="2">
    <source>
        <dbReference type="EMBL" id="AJP60140.1"/>
    </source>
</evidence>
<dbReference type="Proteomes" id="UP000035085">
    <property type="component" value="Plasmid pPV15"/>
</dbReference>
<proteinExistence type="predicted"/>
<dbReference type="RefSeq" id="WP_044458681.1">
    <property type="nucleotide sequence ID" value="NZ_CP010898.2"/>
</dbReference>
<keyword evidence="2" id="KW-0614">Plasmid</keyword>
<reference evidence="3" key="1">
    <citation type="submission" date="2015-02" db="EMBL/GenBank/DDBJ databases">
        <title>Complete Genome Sequencing of Pandoraea vervacti NS15 sp. nov.</title>
        <authorList>
            <person name="Chan K.-G."/>
        </authorList>
    </citation>
    <scope>NUCLEOTIDE SEQUENCE [LARGE SCALE GENOMIC DNA]</scope>
    <source>
        <strain evidence="3">NS15</strain>
        <plasmid evidence="3">pPV15</plasmid>
    </source>
</reference>
<feature type="region of interest" description="Disordered" evidence="1">
    <location>
        <begin position="136"/>
        <end position="157"/>
    </location>
</feature>
<dbReference type="Gene3D" id="2.60.120.620">
    <property type="entry name" value="q2cbj1_9rhob like domain"/>
    <property type="match status" value="1"/>
</dbReference>
<accession>A0ABM5T5A0</accession>
<keyword evidence="3" id="KW-1185">Reference proteome</keyword>
<dbReference type="SUPFAM" id="SSF51197">
    <property type="entry name" value="Clavaminate synthase-like"/>
    <property type="match status" value="1"/>
</dbReference>
<geneLocation type="plasmid" evidence="2 3">
    <name>pPV15</name>
</geneLocation>